<accession>A0A081BSZ9</accession>
<dbReference type="EMBL" id="DF820461">
    <property type="protein sequence ID" value="GAK54530.1"/>
    <property type="molecule type" value="Genomic_DNA"/>
</dbReference>
<keyword evidence="3 6" id="KW-0479">Metal-binding</keyword>
<dbReference type="InterPro" id="IPR007045">
    <property type="entry name" value="KduI"/>
</dbReference>
<dbReference type="SUPFAM" id="SSF51182">
    <property type="entry name" value="RmlC-like cupins"/>
    <property type="match status" value="1"/>
</dbReference>
<dbReference type="HAMAP" id="MF_00687">
    <property type="entry name" value="KduI"/>
    <property type="match status" value="1"/>
</dbReference>
<evidence type="ECO:0000256" key="1">
    <source>
        <dbReference type="ARBA" id="ARBA00000552"/>
    </source>
</evidence>
<comment type="pathway">
    <text evidence="6">Glycan metabolism; pectin degradation; 2-dehydro-3-deoxy-D-gluconate from pectin: step 4/5.</text>
</comment>
<evidence type="ECO:0000313" key="8">
    <source>
        <dbReference type="Proteomes" id="UP000030700"/>
    </source>
</evidence>
<dbReference type="PIRSF" id="PIRSF006625">
    <property type="entry name" value="KduI"/>
    <property type="match status" value="1"/>
</dbReference>
<dbReference type="GO" id="GO:0008697">
    <property type="term" value="F:4-deoxy-L-threo-5-hexosulose-uronate ketol-isomerase activity"/>
    <property type="evidence" value="ECO:0007669"/>
    <property type="project" value="UniProtKB-UniRule"/>
</dbReference>
<dbReference type="Proteomes" id="UP000030700">
    <property type="component" value="Unassembled WGS sequence"/>
</dbReference>
<dbReference type="GO" id="GO:0019698">
    <property type="term" value="P:D-galacturonate catabolic process"/>
    <property type="evidence" value="ECO:0007669"/>
    <property type="project" value="TreeGrafter"/>
</dbReference>
<evidence type="ECO:0000256" key="6">
    <source>
        <dbReference type="HAMAP-Rule" id="MF_00687"/>
    </source>
</evidence>
<organism evidence="7">
    <name type="scientific">Candidatus Moduliflexus flocculans</name>
    <dbReference type="NCBI Taxonomy" id="1499966"/>
    <lineage>
        <taxon>Bacteria</taxon>
        <taxon>Candidatus Moduliflexota</taxon>
        <taxon>Candidatus Moduliflexia</taxon>
        <taxon>Candidatus Moduliflexales</taxon>
        <taxon>Candidatus Moduliflexaceae</taxon>
    </lineage>
</organism>
<dbReference type="InterPro" id="IPR011051">
    <property type="entry name" value="RmlC_Cupin_sf"/>
</dbReference>
<keyword evidence="8" id="KW-1185">Reference proteome</keyword>
<evidence type="ECO:0000256" key="4">
    <source>
        <dbReference type="ARBA" id="ARBA00022833"/>
    </source>
</evidence>
<sequence length="276" mass="30887">MDVRYPIHPEDLKMYTTEELRQECLIDPVFEAGKICSVYSHIDRIIVLGICPTVSALTLEGGKELGSDYFLERREIGIINVGAAGTVTVDGTAYALNTQDALYIGKGAKEVSFASANASQPAKFYCNSAPAHHAYPTTHITIDKAKQVKMGSRKESNQRIIYQYVHPAVLQSCQLVMGLTILEPENVWNTMPCHTHERRMEVYFYFNLPEDAVVFHLMGEPSETRHLVVRNEQAVISPSYSIHSGVGTTNYTFIWGMVGENQTFTDMDAVPMKNLM</sequence>
<dbReference type="HOGENOM" id="CLU_062609_0_0_0"/>
<comment type="cofactor">
    <cofactor evidence="6">
        <name>Zn(2+)</name>
        <dbReference type="ChEBI" id="CHEBI:29105"/>
    </cofactor>
    <text evidence="6">Binds 1 zinc ion per subunit.</text>
</comment>
<dbReference type="GO" id="GO:0045490">
    <property type="term" value="P:pectin catabolic process"/>
    <property type="evidence" value="ECO:0007669"/>
    <property type="project" value="UniProtKB-UniRule"/>
</dbReference>
<evidence type="ECO:0000256" key="2">
    <source>
        <dbReference type="ARBA" id="ARBA00008086"/>
    </source>
</evidence>
<comment type="function">
    <text evidence="6">Catalyzes the isomerization of 5-dehydro-4-deoxy-D-glucuronate to 3-deoxy-D-glycero-2,5-hexodiulosonate.</text>
</comment>
<comment type="catalytic activity">
    <reaction evidence="1 6">
        <text>5-dehydro-4-deoxy-D-glucuronate = 3-deoxy-D-glycero-2,5-hexodiulosonate</text>
        <dbReference type="Rhea" id="RHEA:23896"/>
        <dbReference type="ChEBI" id="CHEBI:17117"/>
        <dbReference type="ChEBI" id="CHEBI:29071"/>
        <dbReference type="EC" id="5.3.1.17"/>
    </reaction>
</comment>
<feature type="binding site" evidence="6">
    <location>
        <position position="243"/>
    </location>
    <ligand>
        <name>Zn(2+)</name>
        <dbReference type="ChEBI" id="CHEBI:29105"/>
    </ligand>
</feature>
<evidence type="ECO:0000313" key="7">
    <source>
        <dbReference type="EMBL" id="GAK54530.1"/>
    </source>
</evidence>
<dbReference type="GO" id="GO:0042840">
    <property type="term" value="P:D-glucuronate catabolic process"/>
    <property type="evidence" value="ECO:0007669"/>
    <property type="project" value="TreeGrafter"/>
</dbReference>
<dbReference type="InterPro" id="IPR021120">
    <property type="entry name" value="KduI/IolB_isomerase"/>
</dbReference>
<dbReference type="AlphaFoldDB" id="A0A081BSZ9"/>
<evidence type="ECO:0000256" key="3">
    <source>
        <dbReference type="ARBA" id="ARBA00022723"/>
    </source>
</evidence>
<evidence type="ECO:0000256" key="5">
    <source>
        <dbReference type="ARBA" id="ARBA00023235"/>
    </source>
</evidence>
<dbReference type="UniPathway" id="UPA00545">
    <property type="reaction ID" value="UER00826"/>
</dbReference>
<dbReference type="PANTHER" id="PTHR38461:SF1">
    <property type="entry name" value="4-DEOXY-L-THREO-5-HEXOSULOSE-URONATE KETOL-ISOMERASE"/>
    <property type="match status" value="1"/>
</dbReference>
<dbReference type="Gene3D" id="2.60.120.10">
    <property type="entry name" value="Jelly Rolls"/>
    <property type="match status" value="1"/>
</dbReference>
<gene>
    <name evidence="6" type="primary">kduI</name>
    <name evidence="7" type="ORF">U14_05817</name>
</gene>
<protein>
    <recommendedName>
        <fullName evidence="6">4-deoxy-L-threo-5-hexosulose-uronate ketol-isomerase</fullName>
        <ecNumber evidence="6">5.3.1.17</ecNumber>
    </recommendedName>
    <alternativeName>
        <fullName evidence="6">5-keto-4-deoxyuronate isomerase</fullName>
    </alternativeName>
    <alternativeName>
        <fullName evidence="6">DKI isomerase</fullName>
    </alternativeName>
</protein>
<feature type="binding site" evidence="6">
    <location>
        <position position="194"/>
    </location>
    <ligand>
        <name>Zn(2+)</name>
        <dbReference type="ChEBI" id="CHEBI:29105"/>
    </ligand>
</feature>
<dbReference type="CDD" id="cd20294">
    <property type="entry name" value="cupin_KduI_N"/>
    <property type="match status" value="1"/>
</dbReference>
<keyword evidence="4 6" id="KW-0862">Zinc</keyword>
<dbReference type="STRING" id="1499966.U14_05817"/>
<comment type="similarity">
    <text evidence="2 6">Belongs to the KduI family.</text>
</comment>
<feature type="binding site" evidence="6">
    <location>
        <position position="196"/>
    </location>
    <ligand>
        <name>Zn(2+)</name>
        <dbReference type="ChEBI" id="CHEBI:29105"/>
    </ligand>
</feature>
<reference evidence="7" key="1">
    <citation type="journal article" date="2015" name="PeerJ">
        <title>First genomic representation of candidate bacterial phylum KSB3 points to enhanced environmental sensing as a trigger of wastewater bulking.</title>
        <authorList>
            <person name="Sekiguchi Y."/>
            <person name="Ohashi A."/>
            <person name="Parks D.H."/>
            <person name="Yamauchi T."/>
            <person name="Tyson G.W."/>
            <person name="Hugenholtz P."/>
        </authorList>
    </citation>
    <scope>NUCLEOTIDE SEQUENCE [LARGE SCALE GENOMIC DNA]</scope>
</reference>
<name>A0A081BSZ9_9BACT</name>
<dbReference type="Gene3D" id="2.60.120.520">
    <property type="entry name" value="pectin degrading enzyme 5-keto 4- deoxyuronate isomerase, domain 1"/>
    <property type="match status" value="1"/>
</dbReference>
<dbReference type="NCBIfam" id="NF002091">
    <property type="entry name" value="PRK00924.1"/>
    <property type="match status" value="1"/>
</dbReference>
<dbReference type="PANTHER" id="PTHR38461">
    <property type="entry name" value="4-DEOXY-L-THREO-5-HEXOSULOSE-URONATE KETOL-ISOMERASE"/>
    <property type="match status" value="1"/>
</dbReference>
<dbReference type="Pfam" id="PF04962">
    <property type="entry name" value="KduI"/>
    <property type="match status" value="1"/>
</dbReference>
<dbReference type="GO" id="GO:0008270">
    <property type="term" value="F:zinc ion binding"/>
    <property type="evidence" value="ECO:0007669"/>
    <property type="project" value="UniProtKB-UniRule"/>
</dbReference>
<dbReference type="InterPro" id="IPR014710">
    <property type="entry name" value="RmlC-like_jellyroll"/>
</dbReference>
<feature type="binding site" evidence="6">
    <location>
        <position position="201"/>
    </location>
    <ligand>
        <name>Zn(2+)</name>
        <dbReference type="ChEBI" id="CHEBI:29105"/>
    </ligand>
</feature>
<dbReference type="CDD" id="cd20491">
    <property type="entry name" value="cupin_KduI_C"/>
    <property type="match status" value="1"/>
</dbReference>
<proteinExistence type="inferred from homology"/>
<keyword evidence="5 6" id="KW-0413">Isomerase</keyword>
<dbReference type="InterPro" id="IPR027449">
    <property type="entry name" value="KduI_N"/>
</dbReference>
<dbReference type="EC" id="5.3.1.17" evidence="6"/>